<dbReference type="GO" id="GO:0005886">
    <property type="term" value="C:plasma membrane"/>
    <property type="evidence" value="ECO:0007669"/>
    <property type="project" value="UniProtKB-SubCell"/>
</dbReference>
<keyword evidence="10" id="KW-1185">Reference proteome</keyword>
<evidence type="ECO:0000256" key="6">
    <source>
        <dbReference type="ARBA" id="ARBA00022989"/>
    </source>
</evidence>
<feature type="transmembrane region" description="Helical" evidence="8">
    <location>
        <begin position="232"/>
        <end position="251"/>
    </location>
</feature>
<feature type="transmembrane region" description="Helical" evidence="8">
    <location>
        <begin position="263"/>
        <end position="283"/>
    </location>
</feature>
<dbReference type="InterPro" id="IPR018093">
    <property type="entry name" value="BCCT_CS"/>
</dbReference>
<dbReference type="InterPro" id="IPR000060">
    <property type="entry name" value="BCCT_transptr"/>
</dbReference>
<reference evidence="9 10" key="1">
    <citation type="journal article" date="2018" name="J. Microbiol.">
        <title>Aestuariibaculum marinum sp. nov., a marine bacterium isolated from seawater in South Korea.</title>
        <authorList>
            <person name="Choi J."/>
            <person name="Lee D."/>
            <person name="Jang J.H."/>
            <person name="Cha S."/>
            <person name="Seo T."/>
        </authorList>
    </citation>
    <scope>NUCLEOTIDE SEQUENCE [LARGE SCALE GENOMIC DNA]</scope>
    <source>
        <strain evidence="9 10">IP7</strain>
    </source>
</reference>
<feature type="transmembrane region" description="Helical" evidence="8">
    <location>
        <begin position="348"/>
        <end position="371"/>
    </location>
</feature>
<dbReference type="AlphaFoldDB" id="A0A8J6PZD0"/>
<accession>A0A8J6PZD0</accession>
<evidence type="ECO:0000256" key="4">
    <source>
        <dbReference type="ARBA" id="ARBA00022475"/>
    </source>
</evidence>
<comment type="subcellular location">
    <subcellularLocation>
        <location evidence="1">Cell membrane</location>
        <topology evidence="1">Multi-pass membrane protein</topology>
    </subcellularLocation>
</comment>
<evidence type="ECO:0000256" key="2">
    <source>
        <dbReference type="ARBA" id="ARBA00005658"/>
    </source>
</evidence>
<feature type="transmembrane region" description="Helical" evidence="8">
    <location>
        <begin position="92"/>
        <end position="113"/>
    </location>
</feature>
<comment type="similarity">
    <text evidence="2">Belongs to the BCCT transporter (TC 2.A.15) family.</text>
</comment>
<comment type="caution">
    <text evidence="9">The sequence shown here is derived from an EMBL/GenBank/DDBJ whole genome shotgun (WGS) entry which is preliminary data.</text>
</comment>
<evidence type="ECO:0000313" key="9">
    <source>
        <dbReference type="EMBL" id="MBD0825338.1"/>
    </source>
</evidence>
<evidence type="ECO:0000313" key="10">
    <source>
        <dbReference type="Proteomes" id="UP000621516"/>
    </source>
</evidence>
<name>A0A8J6PZD0_9FLAO</name>
<gene>
    <name evidence="9" type="ORF">ICJ85_15070</name>
</gene>
<feature type="transmembrane region" description="Helical" evidence="8">
    <location>
        <begin position="318"/>
        <end position="336"/>
    </location>
</feature>
<feature type="transmembrane region" description="Helical" evidence="8">
    <location>
        <begin position="149"/>
        <end position="166"/>
    </location>
</feature>
<dbReference type="RefSeq" id="WP_188224631.1">
    <property type="nucleotide sequence ID" value="NZ_JACVXD010000013.1"/>
</dbReference>
<keyword evidence="6 8" id="KW-1133">Transmembrane helix</keyword>
<keyword evidence="3" id="KW-0813">Transport</keyword>
<feature type="transmembrane region" description="Helical" evidence="8">
    <location>
        <begin position="400"/>
        <end position="419"/>
    </location>
</feature>
<evidence type="ECO:0000256" key="1">
    <source>
        <dbReference type="ARBA" id="ARBA00004651"/>
    </source>
</evidence>
<protein>
    <submittedName>
        <fullName evidence="9">BCCT family transporter</fullName>
    </submittedName>
</protein>
<dbReference type="PANTHER" id="PTHR30047">
    <property type="entry name" value="HIGH-AFFINITY CHOLINE TRANSPORT PROTEIN-RELATED"/>
    <property type="match status" value="1"/>
</dbReference>
<feature type="transmembrane region" description="Helical" evidence="8">
    <location>
        <begin position="446"/>
        <end position="465"/>
    </location>
</feature>
<keyword evidence="5 8" id="KW-0812">Transmembrane</keyword>
<feature type="transmembrane region" description="Helical" evidence="8">
    <location>
        <begin position="52"/>
        <end position="72"/>
    </location>
</feature>
<feature type="transmembrane region" description="Helical" evidence="8">
    <location>
        <begin position="12"/>
        <end position="32"/>
    </location>
</feature>
<keyword evidence="7 8" id="KW-0472">Membrane</keyword>
<feature type="transmembrane region" description="Helical" evidence="8">
    <location>
        <begin position="471"/>
        <end position="491"/>
    </location>
</feature>
<evidence type="ECO:0000256" key="3">
    <source>
        <dbReference type="ARBA" id="ARBA00022448"/>
    </source>
</evidence>
<dbReference type="NCBIfam" id="TIGR00842">
    <property type="entry name" value="bcct"/>
    <property type="match status" value="1"/>
</dbReference>
<keyword evidence="4" id="KW-1003">Cell membrane</keyword>
<sequence>MKKSQNKILDFHYPVFIPAALIILIFVSVAIILGEPLSDFFLEIRNLIYDKIGWFFVFTVNTLLVVAILLAFSKFGKIKLGGRSASPDFSNFAWYSMLFSAGMGIGLIFYGVAEPIQHFAVPPIPVNGEVDAAKQAFKFTFLHYGLHPWAVYGMIALAFAFFTFNRKLPLTVRSLFAPLLGKRINGIFGHVVDTLAVIACLFGLATTLGFGAQQVGSGLHFLFGIENSVRNQIIFISITTLLATASIVSGLDKGVKMLSELNIKIAVVFMLLMLIIGPTVFLLDSFLENIGLYVQNIIELGTYTEVYAETKWQNNWTIFYWAWWIAWSPFVGIFIARISKGRTIREFLTGVVILPTVFSFLWFTVFGSSAIHLELNHLADISGAVSKDISTALFEMLKNYPFSSILSVIAILLIISFFVTSSDSGSLVVDFITTGGKLDAPVGTRIFWALIEGLLAISLLIGGGLSTLQTTVMLAAFPFAIILLVMTFSLLKGLRRERLRNLRYKVKRNARVQTTQIERFIEDQEDE</sequence>
<feature type="transmembrane region" description="Helical" evidence="8">
    <location>
        <begin position="187"/>
        <end position="212"/>
    </location>
</feature>
<dbReference type="Proteomes" id="UP000621516">
    <property type="component" value="Unassembled WGS sequence"/>
</dbReference>
<dbReference type="Pfam" id="PF02028">
    <property type="entry name" value="BCCT"/>
    <property type="match status" value="1"/>
</dbReference>
<evidence type="ECO:0000256" key="8">
    <source>
        <dbReference type="SAM" id="Phobius"/>
    </source>
</evidence>
<dbReference type="EMBL" id="JACVXD010000013">
    <property type="protein sequence ID" value="MBD0825338.1"/>
    <property type="molecule type" value="Genomic_DNA"/>
</dbReference>
<organism evidence="9 10">
    <name type="scientific">Aestuariibaculum marinum</name>
    <dbReference type="NCBI Taxonomy" id="2683592"/>
    <lineage>
        <taxon>Bacteria</taxon>
        <taxon>Pseudomonadati</taxon>
        <taxon>Bacteroidota</taxon>
        <taxon>Flavobacteriia</taxon>
        <taxon>Flavobacteriales</taxon>
        <taxon>Flavobacteriaceae</taxon>
    </lineage>
</organism>
<evidence type="ECO:0000256" key="5">
    <source>
        <dbReference type="ARBA" id="ARBA00022692"/>
    </source>
</evidence>
<evidence type="ECO:0000256" key="7">
    <source>
        <dbReference type="ARBA" id="ARBA00023136"/>
    </source>
</evidence>
<proteinExistence type="inferred from homology"/>
<dbReference type="GO" id="GO:0022857">
    <property type="term" value="F:transmembrane transporter activity"/>
    <property type="evidence" value="ECO:0007669"/>
    <property type="project" value="InterPro"/>
</dbReference>
<dbReference type="PANTHER" id="PTHR30047:SF7">
    <property type="entry name" value="HIGH-AFFINITY CHOLINE TRANSPORT PROTEIN"/>
    <property type="match status" value="1"/>
</dbReference>
<dbReference type="PROSITE" id="PS01303">
    <property type="entry name" value="BCCT"/>
    <property type="match status" value="1"/>
</dbReference>